<name>G2Y4R9_BOTF4</name>
<dbReference type="AlphaFoldDB" id="G2Y4R9"/>
<gene>
    <name evidence="1" type="ORF">BofuT4_uP036390.1</name>
</gene>
<evidence type="ECO:0000313" key="1">
    <source>
        <dbReference type="EMBL" id="CCD47659.1"/>
    </source>
</evidence>
<sequence length="90" mass="10009">MRYLLPLATPTHKFQAKPHHHILRATTTTSSTPEKCPHPCISESLIPHPTVPAPSRLISANDAKNFLQVQDLLVSDFNSDADSDSRRLVQ</sequence>
<evidence type="ECO:0000313" key="2">
    <source>
        <dbReference type="Proteomes" id="UP000008177"/>
    </source>
</evidence>
<dbReference type="EMBL" id="FQ790287">
    <property type="protein sequence ID" value="CCD47659.1"/>
    <property type="molecule type" value="Genomic_DNA"/>
</dbReference>
<protein>
    <submittedName>
        <fullName evidence="1">Uncharacterized protein</fullName>
    </submittedName>
</protein>
<proteinExistence type="predicted"/>
<dbReference type="InParanoid" id="G2Y4R9"/>
<reference evidence="2" key="1">
    <citation type="journal article" date="2011" name="PLoS Genet.">
        <title>Genomic analysis of the necrotrophic fungal pathogens Sclerotinia sclerotiorum and Botrytis cinerea.</title>
        <authorList>
            <person name="Amselem J."/>
            <person name="Cuomo C.A."/>
            <person name="van Kan J.A."/>
            <person name="Viaud M."/>
            <person name="Benito E.P."/>
            <person name="Couloux A."/>
            <person name="Coutinho P.M."/>
            <person name="de Vries R.P."/>
            <person name="Dyer P.S."/>
            <person name="Fillinger S."/>
            <person name="Fournier E."/>
            <person name="Gout L."/>
            <person name="Hahn M."/>
            <person name="Kohn L."/>
            <person name="Lapalu N."/>
            <person name="Plummer K.M."/>
            <person name="Pradier J.M."/>
            <person name="Quevillon E."/>
            <person name="Sharon A."/>
            <person name="Simon A."/>
            <person name="ten Have A."/>
            <person name="Tudzynski B."/>
            <person name="Tudzynski P."/>
            <person name="Wincker P."/>
            <person name="Andrew M."/>
            <person name="Anthouard V."/>
            <person name="Beever R.E."/>
            <person name="Beffa R."/>
            <person name="Benoit I."/>
            <person name="Bouzid O."/>
            <person name="Brault B."/>
            <person name="Chen Z."/>
            <person name="Choquer M."/>
            <person name="Collemare J."/>
            <person name="Cotton P."/>
            <person name="Danchin E.G."/>
            <person name="Da Silva C."/>
            <person name="Gautier A."/>
            <person name="Giraud C."/>
            <person name="Giraud T."/>
            <person name="Gonzalez C."/>
            <person name="Grossetete S."/>
            <person name="Guldener U."/>
            <person name="Henrissat B."/>
            <person name="Howlett B.J."/>
            <person name="Kodira C."/>
            <person name="Kretschmer M."/>
            <person name="Lappartient A."/>
            <person name="Leroch M."/>
            <person name="Levis C."/>
            <person name="Mauceli E."/>
            <person name="Neuveglise C."/>
            <person name="Oeser B."/>
            <person name="Pearson M."/>
            <person name="Poulain J."/>
            <person name="Poussereau N."/>
            <person name="Quesneville H."/>
            <person name="Rascle C."/>
            <person name="Schumacher J."/>
            <person name="Segurens B."/>
            <person name="Sexton A."/>
            <person name="Silva E."/>
            <person name="Sirven C."/>
            <person name="Soanes D.M."/>
            <person name="Talbot N.J."/>
            <person name="Templeton M."/>
            <person name="Yandava C."/>
            <person name="Yarden O."/>
            <person name="Zeng Q."/>
            <person name="Rollins J.A."/>
            <person name="Lebrun M.H."/>
            <person name="Dickman M."/>
        </authorList>
    </citation>
    <scope>NUCLEOTIDE SEQUENCE [LARGE SCALE GENOMIC DNA]</scope>
    <source>
        <strain evidence="2">T4</strain>
    </source>
</reference>
<dbReference type="HOGENOM" id="CLU_2440584_0_0_1"/>
<accession>G2Y4R9</accession>
<organism evidence="1 2">
    <name type="scientific">Botryotinia fuckeliana (strain T4)</name>
    <name type="common">Noble rot fungus</name>
    <name type="synonym">Botrytis cinerea</name>
    <dbReference type="NCBI Taxonomy" id="999810"/>
    <lineage>
        <taxon>Eukaryota</taxon>
        <taxon>Fungi</taxon>
        <taxon>Dikarya</taxon>
        <taxon>Ascomycota</taxon>
        <taxon>Pezizomycotina</taxon>
        <taxon>Leotiomycetes</taxon>
        <taxon>Helotiales</taxon>
        <taxon>Sclerotiniaceae</taxon>
        <taxon>Botrytis</taxon>
    </lineage>
</organism>
<dbReference type="Proteomes" id="UP000008177">
    <property type="component" value="Unplaced contigs"/>
</dbReference>